<dbReference type="GO" id="GO:0005886">
    <property type="term" value="C:plasma membrane"/>
    <property type="evidence" value="ECO:0007669"/>
    <property type="project" value="TreeGrafter"/>
</dbReference>
<feature type="region of interest" description="Disordered" evidence="5">
    <location>
        <begin position="184"/>
        <end position="206"/>
    </location>
</feature>
<feature type="compositionally biased region" description="Low complexity" evidence="5">
    <location>
        <begin position="187"/>
        <end position="206"/>
    </location>
</feature>
<dbReference type="Gene3D" id="2.160.20.160">
    <property type="match status" value="3"/>
</dbReference>
<gene>
    <name evidence="8" type="ordered locus">Arnit_2528</name>
</gene>
<keyword evidence="4" id="KW-0325">Glycoprotein</keyword>
<dbReference type="Gene3D" id="3.40.50.410">
    <property type="entry name" value="von Willebrand factor, type A domain"/>
    <property type="match status" value="1"/>
</dbReference>
<dbReference type="Pfam" id="PF13519">
    <property type="entry name" value="VWA_2"/>
    <property type="match status" value="1"/>
</dbReference>
<feature type="domain" description="Cadherin" evidence="7">
    <location>
        <begin position="666"/>
        <end position="775"/>
    </location>
</feature>
<keyword evidence="3" id="KW-0472">Membrane</keyword>
<dbReference type="SUPFAM" id="SSF51120">
    <property type="entry name" value="beta-Roll"/>
    <property type="match status" value="2"/>
</dbReference>
<dbReference type="GO" id="GO:0007156">
    <property type="term" value="P:homophilic cell adhesion via plasma membrane adhesion molecules"/>
    <property type="evidence" value="ECO:0007669"/>
    <property type="project" value="InterPro"/>
</dbReference>
<comment type="subcellular location">
    <subcellularLocation>
        <location evidence="1">Membrane</location>
        <topology evidence="1">Single-pass membrane protein</topology>
    </subcellularLocation>
</comment>
<evidence type="ECO:0000259" key="7">
    <source>
        <dbReference type="PROSITE" id="PS50268"/>
    </source>
</evidence>
<feature type="region of interest" description="Disordered" evidence="5">
    <location>
        <begin position="1527"/>
        <end position="1560"/>
    </location>
</feature>
<dbReference type="KEGG" id="ant:Arnit_2528"/>
<evidence type="ECO:0000256" key="5">
    <source>
        <dbReference type="SAM" id="MobiDB-lite"/>
    </source>
</evidence>
<keyword evidence="9" id="KW-1185">Reference proteome</keyword>
<dbReference type="PANTHER" id="PTHR24028">
    <property type="entry name" value="CADHERIN-87A"/>
    <property type="match status" value="1"/>
</dbReference>
<dbReference type="InterPro" id="IPR050174">
    <property type="entry name" value="Protocadherin/Cadherin-CA"/>
</dbReference>
<dbReference type="STRING" id="572480.Arnit_2528"/>
<feature type="domain" description="Cadherin" evidence="7">
    <location>
        <begin position="780"/>
        <end position="889"/>
    </location>
</feature>
<dbReference type="InterPro" id="IPR036465">
    <property type="entry name" value="vWFA_dom_sf"/>
</dbReference>
<keyword evidence="3" id="KW-1133">Transmembrane helix</keyword>
<dbReference type="Gene3D" id="2.60.40.60">
    <property type="entry name" value="Cadherins"/>
    <property type="match status" value="7"/>
</dbReference>
<dbReference type="InterPro" id="IPR002035">
    <property type="entry name" value="VWF_A"/>
</dbReference>
<reference evidence="8 9" key="1">
    <citation type="journal article" date="2010" name="Stand. Genomic Sci.">
        <title>Complete genome sequence of Arcobacter nitrofigilis type strain (CI).</title>
        <authorList>
            <person name="Pati A."/>
            <person name="Gronow S."/>
            <person name="Lapidus A."/>
            <person name="Copeland A."/>
            <person name="Glavina Del Rio T."/>
            <person name="Nolan M."/>
            <person name="Lucas S."/>
            <person name="Tice H."/>
            <person name="Cheng J.F."/>
            <person name="Han C."/>
            <person name="Chertkov O."/>
            <person name="Bruce D."/>
            <person name="Tapia R."/>
            <person name="Goodwin L."/>
            <person name="Pitluck S."/>
            <person name="Liolios K."/>
            <person name="Ivanova N."/>
            <person name="Mavromatis K."/>
            <person name="Chen A."/>
            <person name="Palaniappan K."/>
            <person name="Land M."/>
            <person name="Hauser L."/>
            <person name="Chang Y.J."/>
            <person name="Jeffries C.D."/>
            <person name="Detter J.C."/>
            <person name="Rohde M."/>
            <person name="Goker M."/>
            <person name="Bristow J."/>
            <person name="Eisen J.A."/>
            <person name="Markowitz V."/>
            <person name="Hugenholtz P."/>
            <person name="Klenk H.P."/>
            <person name="Kyrpides N.C."/>
        </authorList>
    </citation>
    <scope>NUCLEOTIDE SEQUENCE [LARGE SCALE GENOMIC DNA]</scope>
    <source>
        <strain evidence="9">ATCC 33309 / DSM 7299 / CCUG 15893 / LMG 7604 / NCTC 12251 / CI</strain>
    </source>
</reference>
<dbReference type="InterPro" id="IPR046779">
    <property type="entry name" value="LapA_adhesin_dom"/>
</dbReference>
<feature type="domain" description="VWFA" evidence="6">
    <location>
        <begin position="1835"/>
        <end position="2041"/>
    </location>
</feature>
<dbReference type="RefSeq" id="WP_013136322.1">
    <property type="nucleotide sequence ID" value="NC_014166.1"/>
</dbReference>
<dbReference type="EMBL" id="CP001999">
    <property type="protein sequence ID" value="ADG94177.1"/>
    <property type="molecule type" value="Genomic_DNA"/>
</dbReference>
<dbReference type="PANTHER" id="PTHR24028:SF328">
    <property type="entry name" value="CADHERIN-3"/>
    <property type="match status" value="1"/>
</dbReference>
<organism evidence="8 9">
    <name type="scientific">Arcobacter nitrofigilis (strain ATCC 33309 / DSM 7299 / CCUG 15893 / LMG 7604 / NCTC 12251 / CI)</name>
    <name type="common">Campylobacter nitrofigilis</name>
    <dbReference type="NCBI Taxonomy" id="572480"/>
    <lineage>
        <taxon>Bacteria</taxon>
        <taxon>Pseudomonadati</taxon>
        <taxon>Campylobacterota</taxon>
        <taxon>Epsilonproteobacteria</taxon>
        <taxon>Campylobacterales</taxon>
        <taxon>Arcobacteraceae</taxon>
        <taxon>Arcobacter</taxon>
    </lineage>
</organism>
<protein>
    <submittedName>
        <fullName evidence="8">von Willebrand factor type A</fullName>
    </submittedName>
</protein>
<evidence type="ECO:0000313" key="9">
    <source>
        <dbReference type="Proteomes" id="UP000000939"/>
    </source>
</evidence>
<feature type="domain" description="Cadherin" evidence="7">
    <location>
        <begin position="552"/>
        <end position="661"/>
    </location>
</feature>
<dbReference type="SMART" id="SM00112">
    <property type="entry name" value="CA"/>
    <property type="match status" value="7"/>
</dbReference>
<dbReference type="PROSITE" id="PS50234">
    <property type="entry name" value="VWFA"/>
    <property type="match status" value="1"/>
</dbReference>
<dbReference type="GO" id="GO:0005509">
    <property type="term" value="F:calcium ion binding"/>
    <property type="evidence" value="ECO:0007669"/>
    <property type="project" value="InterPro"/>
</dbReference>
<dbReference type="HOGENOM" id="CLU_226811_0_0_7"/>
<dbReference type="Proteomes" id="UP000000939">
    <property type="component" value="Chromosome"/>
</dbReference>
<keyword evidence="2" id="KW-0812">Transmembrane</keyword>
<dbReference type="SUPFAM" id="SSF53300">
    <property type="entry name" value="vWA-like"/>
    <property type="match status" value="1"/>
</dbReference>
<proteinExistence type="predicted"/>
<evidence type="ECO:0000259" key="6">
    <source>
        <dbReference type="PROSITE" id="PS50234"/>
    </source>
</evidence>
<feature type="domain" description="Cadherin" evidence="7">
    <location>
        <begin position="210"/>
        <end position="319"/>
    </location>
</feature>
<dbReference type="InterPro" id="IPR011049">
    <property type="entry name" value="Serralysin-like_metalloprot_C"/>
</dbReference>
<feature type="domain" description="Cadherin" evidence="7">
    <location>
        <begin position="438"/>
        <end position="547"/>
    </location>
</feature>
<dbReference type="SUPFAM" id="SSF49313">
    <property type="entry name" value="Cadherin-like"/>
    <property type="match status" value="7"/>
</dbReference>
<feature type="domain" description="Cadherin" evidence="7">
    <location>
        <begin position="324"/>
        <end position="433"/>
    </location>
</feature>
<evidence type="ECO:0000313" key="8">
    <source>
        <dbReference type="EMBL" id="ADG94177.1"/>
    </source>
</evidence>
<dbReference type="InterPro" id="IPR002126">
    <property type="entry name" value="Cadherin-like_dom"/>
</dbReference>
<evidence type="ECO:0000256" key="4">
    <source>
        <dbReference type="ARBA" id="ARBA00023180"/>
    </source>
</evidence>
<evidence type="ECO:0000256" key="3">
    <source>
        <dbReference type="ARBA" id="ARBA00022989"/>
    </source>
</evidence>
<evidence type="ECO:0000256" key="2">
    <source>
        <dbReference type="ARBA" id="ARBA00022692"/>
    </source>
</evidence>
<dbReference type="PROSITE" id="PS50268">
    <property type="entry name" value="CADHERIN_2"/>
    <property type="match status" value="7"/>
</dbReference>
<dbReference type="eggNOG" id="COG2931">
    <property type="taxonomic scope" value="Bacteria"/>
</dbReference>
<feature type="domain" description="Cadherin" evidence="7">
    <location>
        <begin position="894"/>
        <end position="1003"/>
    </location>
</feature>
<dbReference type="CDD" id="cd11304">
    <property type="entry name" value="Cadherin_repeat"/>
    <property type="match status" value="7"/>
</dbReference>
<dbReference type="CDD" id="cd00198">
    <property type="entry name" value="vWFA"/>
    <property type="match status" value="1"/>
</dbReference>
<dbReference type="InterPro" id="IPR015919">
    <property type="entry name" value="Cadherin-like_sf"/>
</dbReference>
<dbReference type="eggNOG" id="COG2304">
    <property type="taxonomic scope" value="Bacteria"/>
</dbReference>
<dbReference type="SMART" id="SM00327">
    <property type="entry name" value="VWA"/>
    <property type="match status" value="1"/>
</dbReference>
<sequence>MNLIIKEPNGSYREIEVNKNTTFSPKEGEQYFLDNSKNPGYSLNLIDGQSSIQLIIGTNPKLKLTFDGMADLIKSNGEENKTVLSVIYDKEGMTDLKDTVLNPDFKSDDIIRDLQARLDENLTSSDKPNGVIIDDFGSLTSAMEAASAGEQVVSDSSTTPTSINNDIDLNLNPDNRPDGFRTTRSVGTIGNNNGTNNDVTTDTTEGTDTTFTGYTFNYAENTAAGTTLGSVAATDPEGDDVTYSIKTNVTNADGEALYQIDANTGAISLTAAGVASFADDYEQGTNAQDIVVTATDSENNTTDINVNLNETDVNEAPEFTPPTGETEYTFNYAENTAAGTTLGSVAATDPEGDDVTYSIKTNVTNADGEALYQIDANTGAISLTAAGVASFADDYEQGTNAQDIVVTATDSENNTTDINVNLNETDVNEAPEFTPPTGETEYTFNYAENTAAGTTLGSVAATDPEGDDVTYSIKTNVTNADGEALYQIDANTGAISLTAAGVASFADDYEQGTNAQDIVVTATDSENNTTDINVNLNETDVNEAPEFTPPTGETEYTFNYAENTAAGTTLGSVAATDPEGDDVTYSIKTNVTNADGEALYQIDANTGAISLTAAGVASFADDYEQGTNAQDIVVTATDSENNTTDINVNLNETDVNEAPEFTPPTGETEYTFNYAENTAAGTTLGSVAATDPEGDDVTYSIKTNVTNADGEALYQIDANTGAISLTAAGVASFADDYEQGTNAQDIVVTATDSENNTTDINVNLNETDVNEAPEFTPPTGETEYTFNYAENTAAGTTLGSVAATDPEGDDVTYSIKTNVTNADGEALYQIDANTGAISLTAAGVASFADDYEQGTNAQDIVVTATDSENNTTDINVNLNETDVNEAPEFTPPTGETEYTFNYAENTAAGTTLGSVAATDPEGDDVTYSIKTNVTNADGEALYQIDANTGAISLTAAGVASFADDYEQGTNAQDIVVTATDSENNTTDINVNLNETDVNEAPIFAQVRLSATDTNEAAETVTFTATLSYKAGSDVTVHTTLGDILIKEGQTTGKLEVTNPNTEDVYKDASTLDNAITSVEGGDFGKITPNTDTVSAHIADTITPINVTITAAATTPKIIDVDTEFGEATGVKVTSYGTDGKEGTLSVVTDPNHSGFGVKGNTDGHGSDSEIGHGSNGVSEKVVFDFTNDVNSLDVSFAWRNNSETARVTFFNDGQELGYAEVTGGGSGVDANVNYYDLNDNLIKTVKAEGGTDKVDLPYTFEFPDATGNPEGFDKVEFSAPGHDDDYLIHEVSYTEVIDPEVTNVTTSDGKVTFTIQLDYPPEGGSAKAIVEVNDNPYTVDIDATGKGTLSLPAKDFSDLSNVNIEVKEVTGGNYEKVNSASQTFDLSDSFSSTDDVININEDQTYILTVTDFGELGEDVKEFKITDLPEDGTLYLTIKKSEIIVDKEGNTHTVTEDTKVEITEGQILSLANVAAGNLVYVPKEDSDEDVSLKFQIGDGNGNFKNVDYTTEIDIKAVADAPTASINVTRNVNEGDNGSSNSDKNEIKNTDSGDNIGTNSDDKMVVDRELVMNEEIDLKEGNDTLILNKDINQVKIYLGEGDDEVIVNGKINGTNNFYLESGDDVIRINDVVTDNTHVFGGDGKDTLYLSGNQSDYAINWQTNNNGMIEGSITDKVGGGIIQYNQMETIVFGDGTYIGEEPPSQPIPTEETYTVDINAALTDLDGSESLTVTITNVPDNATLTTNNSSYTLTNNHNNTWTVNLPEGAKDVSDSITMTVPKGTENIDLGITARATEANDNIDGDNYAETTDSDAVVYSEDETQTLNFDGASSAAIATNVVITLDVSGSMTSNDEHVNRLALAKEALAKMINEYESQGSVNVKLVTFNDDGHAVNTWMSAKDAISAINNLSSGGKTNYEDAVYETYNNYTEPSADRTVAYFISDGEPTKENNEGCDPCNNIGTDSENGWLDSSYQKGWDNFVDKYVDSLHVIAMGSGIDDTSYLDILAHAGNVETTVVTDPTQLSLSIPSNDITESVSGNILDNVSGGDGAISIASITIEGVEYTKDNFPDSGVKMQSGSKLMFDFSTGNYTFIAVAGNYKVDTVESFKITAADVDGDTTSFDVNINVNVDDKASTPILTMDIGDAQIVEGPLSAELDTSKLPDFPTLSVNGGVDLNKSYYDHSDDDKTLNINNMNAYKIYIEDGDDTVNIQGSAGGKVISLGDGDDTLAVGGSIDGSTIDLGDGNNSLLVVGNTNGATIKTEEGNDNLIVGGNVDGATIKTQEGDDSITVFGNANGATVLMDDGNDSLTVVGSVNNSGATIDMGKGDDTVAIGKDADAATIHMRDGDDTLTIGNDANGATLYTEDGDDILSIGGNADAATIHMGDDSDKLTIDGNARGATIWMDEKYWENDDGNKDNLIIGGNADGATIYMGGGDDTLSIDGKISGSTIYLHSGDDNIYLDSTKAITGSYLNGGDGNDTLHFSGDASEYAIYDIHFNKVSDFSGYSDYSNTYYIYKVDGNGTRQGSAMRVQNIENIMFNSSVVNVRTYQYAITLSALLTDTDGSETLSNITLTDIPTDATLQDSNGSIINANADGSYTVSVDTNGDANVTLVSKTEVDSSDLEHITASVTSTENDSKDAITVHVTTEAKTIEGTEHTNDIKGTDSNEHIDGKGGADTIHAGAGDDTIVFNGTEKSIDGGAGNDTLVMNNDTIDLEEVLKHTEIKNIENIDLTNNHAQEMNINLDDILNITDENHELKIFGDSDDKVTLEGGNASWTNEGTQTIDGETFHVYQGTVGSSNVKVLIDDDVSVTPDV</sequence>
<name>D5V6A7_ARCNC</name>
<accession>D5V6A7</accession>
<dbReference type="OrthoDB" id="5348567at2"/>
<evidence type="ECO:0000256" key="1">
    <source>
        <dbReference type="ARBA" id="ARBA00004167"/>
    </source>
</evidence>
<feature type="compositionally biased region" description="Polar residues" evidence="5">
    <location>
        <begin position="1527"/>
        <end position="1540"/>
    </location>
</feature>
<dbReference type="Pfam" id="PF20579">
    <property type="entry name" value="LapA"/>
    <property type="match status" value="1"/>
</dbReference>